<evidence type="ECO:0000313" key="3">
    <source>
        <dbReference type="Proteomes" id="UP001347796"/>
    </source>
</evidence>
<reference evidence="2 3" key="1">
    <citation type="submission" date="2024-01" db="EMBL/GenBank/DDBJ databases">
        <title>The genome of the rayed Mediterranean limpet Patella caerulea (Linnaeus, 1758).</title>
        <authorList>
            <person name="Anh-Thu Weber A."/>
            <person name="Halstead-Nussloch G."/>
        </authorList>
    </citation>
    <scope>NUCLEOTIDE SEQUENCE [LARGE SCALE GENOMIC DNA]</scope>
    <source>
        <strain evidence="2">AATW-2023a</strain>
        <tissue evidence="2">Whole specimen</tissue>
    </source>
</reference>
<sequence>MERLFKLSLLIAVLWSTTQAYVTYRKGDCPDDKEAGDVWFTDDCTRCVCEENSFICEKCPKEDISDRIGCYMVKVDVEGAKYPICCVHYVHICPNDPKFSQTKYEQYMANFNGHG</sequence>
<organism evidence="2 3">
    <name type="scientific">Patella caerulea</name>
    <name type="common">Rayed Mediterranean limpet</name>
    <dbReference type="NCBI Taxonomy" id="87958"/>
    <lineage>
        <taxon>Eukaryota</taxon>
        <taxon>Metazoa</taxon>
        <taxon>Spiralia</taxon>
        <taxon>Lophotrochozoa</taxon>
        <taxon>Mollusca</taxon>
        <taxon>Gastropoda</taxon>
        <taxon>Patellogastropoda</taxon>
        <taxon>Patelloidea</taxon>
        <taxon>Patellidae</taxon>
        <taxon>Patella</taxon>
    </lineage>
</organism>
<evidence type="ECO:0000313" key="2">
    <source>
        <dbReference type="EMBL" id="KAK6189110.1"/>
    </source>
</evidence>
<keyword evidence="1" id="KW-0732">Signal</keyword>
<keyword evidence="3" id="KW-1185">Reference proteome</keyword>
<evidence type="ECO:0000256" key="1">
    <source>
        <dbReference type="SAM" id="SignalP"/>
    </source>
</evidence>
<protein>
    <submittedName>
        <fullName evidence="2">Uncharacterized protein</fullName>
    </submittedName>
</protein>
<name>A0AAN8KAW2_PATCE</name>
<comment type="caution">
    <text evidence="2">The sequence shown here is derived from an EMBL/GenBank/DDBJ whole genome shotgun (WGS) entry which is preliminary data.</text>
</comment>
<dbReference type="Proteomes" id="UP001347796">
    <property type="component" value="Unassembled WGS sequence"/>
</dbReference>
<feature type="signal peptide" evidence="1">
    <location>
        <begin position="1"/>
        <end position="20"/>
    </location>
</feature>
<dbReference type="EMBL" id="JAZGQO010000003">
    <property type="protein sequence ID" value="KAK6189110.1"/>
    <property type="molecule type" value="Genomic_DNA"/>
</dbReference>
<feature type="chain" id="PRO_5042922766" evidence="1">
    <location>
        <begin position="21"/>
        <end position="115"/>
    </location>
</feature>
<accession>A0AAN8KAW2</accession>
<dbReference type="AlphaFoldDB" id="A0AAN8KAW2"/>
<gene>
    <name evidence="2" type="ORF">SNE40_005149</name>
</gene>
<proteinExistence type="predicted"/>